<proteinExistence type="inferred from homology"/>
<evidence type="ECO:0000256" key="1">
    <source>
        <dbReference type="ARBA" id="ARBA00006464"/>
    </source>
</evidence>
<protein>
    <submittedName>
        <fullName evidence="3">Bacterial sugar transferase family protein</fullName>
    </submittedName>
</protein>
<dbReference type="PANTHER" id="PTHR30576:SF0">
    <property type="entry name" value="UNDECAPRENYL-PHOSPHATE N-ACETYLGALACTOSAMINYL 1-PHOSPHATE TRANSFERASE-RELATED"/>
    <property type="match status" value="1"/>
</dbReference>
<accession>W7DP04</accession>
<dbReference type="Proteomes" id="UP000019241">
    <property type="component" value="Unassembled WGS sequence"/>
</dbReference>
<dbReference type="AlphaFoldDB" id="W7DP04"/>
<evidence type="ECO:0000313" key="3">
    <source>
        <dbReference type="EMBL" id="EUJ51468.1"/>
    </source>
</evidence>
<dbReference type="Pfam" id="PF02397">
    <property type="entry name" value="Bac_transf"/>
    <property type="match status" value="1"/>
</dbReference>
<feature type="domain" description="Bacterial sugar transferase" evidence="2">
    <location>
        <begin position="2"/>
        <end position="185"/>
    </location>
</feature>
<dbReference type="GO" id="GO:0016780">
    <property type="term" value="F:phosphotransferase activity, for other substituted phosphate groups"/>
    <property type="evidence" value="ECO:0007669"/>
    <property type="project" value="TreeGrafter"/>
</dbReference>
<reference evidence="3 4" key="1">
    <citation type="submission" date="2012-12" db="EMBL/GenBank/DDBJ databases">
        <title>Novel taxa of Listeriaceae from agricultural environments in the United States.</title>
        <authorList>
            <person name="den Bakker H.C."/>
            <person name="Allred A."/>
            <person name="Warchocki S."/>
            <person name="Wright E.M."/>
            <person name="Burrell A."/>
            <person name="Nightingale K.K."/>
            <person name="Kephart D."/>
            <person name="Wiedmann M."/>
        </authorList>
    </citation>
    <scope>NUCLEOTIDE SEQUENCE [LARGE SCALE GENOMIC DNA]</scope>
    <source>
        <strain evidence="3 4">FSL S10-1203</strain>
    </source>
</reference>
<gene>
    <name evidence="3" type="ORF">MCOL2_15252</name>
</gene>
<organism evidence="3 4">
    <name type="scientific">Listeria fleischmannii FSL S10-1203</name>
    <dbReference type="NCBI Taxonomy" id="1265822"/>
    <lineage>
        <taxon>Bacteria</taxon>
        <taxon>Bacillati</taxon>
        <taxon>Bacillota</taxon>
        <taxon>Bacilli</taxon>
        <taxon>Bacillales</taxon>
        <taxon>Listeriaceae</taxon>
        <taxon>Listeria</taxon>
    </lineage>
</organism>
<comment type="similarity">
    <text evidence="1">Belongs to the bacterial sugar transferase family.</text>
</comment>
<evidence type="ECO:0000313" key="4">
    <source>
        <dbReference type="Proteomes" id="UP000019241"/>
    </source>
</evidence>
<evidence type="ECO:0000259" key="2">
    <source>
        <dbReference type="Pfam" id="PF02397"/>
    </source>
</evidence>
<dbReference type="PATRIC" id="fig|1265822.4.peg.3100"/>
<dbReference type="EMBL" id="AODM01000052">
    <property type="protein sequence ID" value="EUJ51468.1"/>
    <property type="molecule type" value="Genomic_DNA"/>
</dbReference>
<comment type="caution">
    <text evidence="3">The sequence shown here is derived from an EMBL/GenBank/DDBJ whole genome shotgun (WGS) entry which is preliminary data.</text>
</comment>
<dbReference type="InterPro" id="IPR003362">
    <property type="entry name" value="Bact_transf"/>
</dbReference>
<keyword evidence="3" id="KW-0808">Transferase</keyword>
<sequence>MILLVFSSPFLLLTAILVKIDSPKEPILFKQIRTGYLNQPFTIYKFRSMRSLGAAKTDNNTCYNWVGEVPDDFVFKSSNGATKLSKIGYFVRKFSLDELPQLWNVLKGDMSFIGPRPEIPEITKHYSTNQMARLLTKPGISGWAQANGRSEMNHGQKIEFDLYYVENCSLRLDLFILLLTIKCVLSGKGSV</sequence>
<dbReference type="PANTHER" id="PTHR30576">
    <property type="entry name" value="COLANIC BIOSYNTHESIS UDP-GLUCOSE LIPID CARRIER TRANSFERASE"/>
    <property type="match status" value="1"/>
</dbReference>
<name>W7DP04_9LIST</name>